<evidence type="ECO:0000313" key="5">
    <source>
        <dbReference type="EMBL" id="GJD49806.1"/>
    </source>
</evidence>
<protein>
    <submittedName>
        <fullName evidence="5">Tn3 family transposase TnXax1</fullName>
    </submittedName>
</protein>
<reference evidence="5" key="2">
    <citation type="submission" date="2021-08" db="EMBL/GenBank/DDBJ databases">
        <authorList>
            <person name="Tani A."/>
            <person name="Ola A."/>
            <person name="Ogura Y."/>
            <person name="Katsura K."/>
            <person name="Hayashi T."/>
        </authorList>
    </citation>
    <scope>NUCLEOTIDE SEQUENCE</scope>
    <source>
        <strain evidence="5">KCTC 52305</strain>
    </source>
</reference>
<feature type="region of interest" description="Disordered" evidence="1">
    <location>
        <begin position="29"/>
        <end position="62"/>
    </location>
</feature>
<dbReference type="InterPro" id="IPR043426">
    <property type="entry name" value="MltB-like"/>
</dbReference>
<feature type="compositionally biased region" description="Low complexity" evidence="1">
    <location>
        <begin position="33"/>
        <end position="58"/>
    </location>
</feature>
<dbReference type="InterPro" id="IPR031304">
    <property type="entry name" value="SLT_2"/>
</dbReference>
<keyword evidence="2" id="KW-0732">Signal</keyword>
<feature type="signal peptide" evidence="2">
    <location>
        <begin position="1"/>
        <end position="27"/>
    </location>
</feature>
<evidence type="ECO:0000256" key="2">
    <source>
        <dbReference type="SAM" id="SignalP"/>
    </source>
</evidence>
<dbReference type="Gene3D" id="1.10.8.350">
    <property type="entry name" value="Bacterial muramidase"/>
    <property type="match status" value="1"/>
</dbReference>
<reference evidence="5" key="1">
    <citation type="journal article" date="2021" name="Front. Microbiol.">
        <title>Comprehensive Comparative Genomics and Phenotyping of Methylobacterium Species.</title>
        <authorList>
            <person name="Alessa O."/>
            <person name="Ogura Y."/>
            <person name="Fujitani Y."/>
            <person name="Takami H."/>
            <person name="Hayashi T."/>
            <person name="Sahin N."/>
            <person name="Tani A."/>
        </authorList>
    </citation>
    <scope>NUCLEOTIDE SEQUENCE</scope>
    <source>
        <strain evidence="5">KCTC 52305</strain>
    </source>
</reference>
<dbReference type="RefSeq" id="WP_128564663.1">
    <property type="nucleotide sequence ID" value="NZ_BPQH01000007.1"/>
</dbReference>
<proteinExistence type="predicted"/>
<dbReference type="InterPro" id="IPR036366">
    <property type="entry name" value="PGBDSf"/>
</dbReference>
<feature type="domain" description="Transglycosylase SLT" evidence="4">
    <location>
        <begin position="67"/>
        <end position="362"/>
    </location>
</feature>
<keyword evidence="6" id="KW-1185">Reference proteome</keyword>
<dbReference type="PANTHER" id="PTHR30163">
    <property type="entry name" value="MEMBRANE-BOUND LYTIC MUREIN TRANSGLYCOSYLASE B"/>
    <property type="match status" value="1"/>
</dbReference>
<dbReference type="EMBL" id="BPQH01000007">
    <property type="protein sequence ID" value="GJD49806.1"/>
    <property type="molecule type" value="Genomic_DNA"/>
</dbReference>
<feature type="chain" id="PRO_5046497697" evidence="2">
    <location>
        <begin position="28"/>
        <end position="442"/>
    </location>
</feature>
<dbReference type="NCBIfam" id="TIGR02283">
    <property type="entry name" value="MltB_2"/>
    <property type="match status" value="1"/>
</dbReference>
<accession>A0ABQ4QYS8</accession>
<sequence>MRRGRRHPFRPAALLLGFLASAGAVPAALGQSPATGGEAPATGAGAPAEAAPAAPGAASPEVTPSLDRCLADVAPLTAARGVPAAVVARELDGLSPDLDALAASRHQAEFETPIWEYVDRATKDSRVAAGRAKLAEWAPTLSAIEAAYGVDRHVLVAIWSIESGYGAVLDDPTKVRPVVQALATLACLDERRGPYWRDELVAALQIVAEGGVPAERITGSWAGAMGHTQFMPTTYLRQAVDFDRDGKRDIWHSVPDALASTASYLRALGWPPGEAWGYEAALPEGFDYALADEVTTRPLSEWQARGLRPAGPAPVASPDARARLVLPAGARGPALLLLPGFDAILRYNTSLAYALAVAHLSDRLRGGPDFAHAWPRDDRPLSAEERRDLQAALAARGYDVGGVDGKVGPRTRAAIRAYQASAGRVQDGYADASLLAEIRAGR</sequence>
<dbReference type="InterPro" id="IPR023346">
    <property type="entry name" value="Lysozyme-like_dom_sf"/>
</dbReference>
<evidence type="ECO:0000259" key="3">
    <source>
        <dbReference type="Pfam" id="PF01471"/>
    </source>
</evidence>
<dbReference type="InterPro" id="IPR002477">
    <property type="entry name" value="Peptidoglycan-bd-like"/>
</dbReference>
<feature type="domain" description="Peptidoglycan binding-like" evidence="3">
    <location>
        <begin position="383"/>
        <end position="436"/>
    </location>
</feature>
<dbReference type="CDD" id="cd13399">
    <property type="entry name" value="Slt35-like"/>
    <property type="match status" value="1"/>
</dbReference>
<evidence type="ECO:0000313" key="6">
    <source>
        <dbReference type="Proteomes" id="UP001055167"/>
    </source>
</evidence>
<comment type="caution">
    <text evidence="5">The sequence shown here is derived from an EMBL/GenBank/DDBJ whole genome shotgun (WGS) entry which is preliminary data.</text>
</comment>
<dbReference type="Gene3D" id="1.10.530.10">
    <property type="match status" value="1"/>
</dbReference>
<dbReference type="SUPFAM" id="SSF53955">
    <property type="entry name" value="Lysozyme-like"/>
    <property type="match status" value="1"/>
</dbReference>
<dbReference type="Pfam" id="PF13406">
    <property type="entry name" value="SLT_2"/>
    <property type="match status" value="1"/>
</dbReference>
<dbReference type="InterPro" id="IPR036365">
    <property type="entry name" value="PGBD-like_sf"/>
</dbReference>
<dbReference type="Proteomes" id="UP001055167">
    <property type="component" value="Unassembled WGS sequence"/>
</dbReference>
<dbReference type="InterPro" id="IPR011970">
    <property type="entry name" value="MltB_2"/>
</dbReference>
<evidence type="ECO:0000256" key="1">
    <source>
        <dbReference type="SAM" id="MobiDB-lite"/>
    </source>
</evidence>
<evidence type="ECO:0000259" key="4">
    <source>
        <dbReference type="Pfam" id="PF13406"/>
    </source>
</evidence>
<dbReference type="PANTHER" id="PTHR30163:SF8">
    <property type="entry name" value="LYTIC MUREIN TRANSGLYCOSYLASE"/>
    <property type="match status" value="1"/>
</dbReference>
<dbReference type="Gene3D" id="1.10.101.10">
    <property type="entry name" value="PGBD-like superfamily/PGBD"/>
    <property type="match status" value="1"/>
</dbReference>
<organism evidence="5 6">
    <name type="scientific">Methylobacterium crusticola</name>
    <dbReference type="NCBI Taxonomy" id="1697972"/>
    <lineage>
        <taxon>Bacteria</taxon>
        <taxon>Pseudomonadati</taxon>
        <taxon>Pseudomonadota</taxon>
        <taxon>Alphaproteobacteria</taxon>
        <taxon>Hyphomicrobiales</taxon>
        <taxon>Methylobacteriaceae</taxon>
        <taxon>Methylobacterium</taxon>
    </lineage>
</organism>
<dbReference type="Pfam" id="PF01471">
    <property type="entry name" value="PG_binding_1"/>
    <property type="match status" value="1"/>
</dbReference>
<gene>
    <name evidence="5" type="ORF">OPKNFCMD_2540</name>
</gene>
<dbReference type="SUPFAM" id="SSF47090">
    <property type="entry name" value="PGBD-like"/>
    <property type="match status" value="1"/>
</dbReference>
<name>A0ABQ4QYS8_9HYPH</name>